<keyword evidence="8" id="KW-1185">Reference proteome</keyword>
<proteinExistence type="predicted"/>
<evidence type="ECO:0000259" key="5">
    <source>
        <dbReference type="Pfam" id="PF07992"/>
    </source>
</evidence>
<reference evidence="8" key="1">
    <citation type="journal article" date="2019" name="Int. J. Syst. Evol. Microbiol.">
        <title>The Global Catalogue of Microorganisms (GCM) 10K type strain sequencing project: providing services to taxonomists for standard genome sequencing and annotation.</title>
        <authorList>
            <consortium name="The Broad Institute Genomics Platform"/>
            <consortium name="The Broad Institute Genome Sequencing Center for Infectious Disease"/>
            <person name="Wu L."/>
            <person name="Ma J."/>
        </authorList>
    </citation>
    <scope>NUCLEOTIDE SEQUENCE [LARGE SCALE GENOMIC DNA]</scope>
    <source>
        <strain evidence="8">CCM 7043</strain>
    </source>
</reference>
<evidence type="ECO:0000256" key="3">
    <source>
        <dbReference type="ARBA" id="ARBA00022827"/>
    </source>
</evidence>
<dbReference type="Gene3D" id="3.50.50.60">
    <property type="entry name" value="FAD/NAD(P)-binding domain"/>
    <property type="match status" value="2"/>
</dbReference>
<dbReference type="SUPFAM" id="SSF51905">
    <property type="entry name" value="FAD/NAD(P)-binding domain"/>
    <property type="match status" value="2"/>
</dbReference>
<accession>A0ABW4F9D4</accession>
<dbReference type="Pfam" id="PF07992">
    <property type="entry name" value="Pyr_redox_2"/>
    <property type="match status" value="1"/>
</dbReference>
<evidence type="ECO:0000259" key="6">
    <source>
        <dbReference type="Pfam" id="PF14759"/>
    </source>
</evidence>
<dbReference type="Gene3D" id="3.30.390.30">
    <property type="match status" value="1"/>
</dbReference>
<evidence type="ECO:0000313" key="8">
    <source>
        <dbReference type="Proteomes" id="UP001597114"/>
    </source>
</evidence>
<comment type="cofactor">
    <cofactor evidence="1">
        <name>FAD</name>
        <dbReference type="ChEBI" id="CHEBI:57692"/>
    </cofactor>
</comment>
<dbReference type="InterPro" id="IPR023753">
    <property type="entry name" value="FAD/NAD-binding_dom"/>
</dbReference>
<feature type="domain" description="Reductase C-terminal" evidence="6">
    <location>
        <begin position="319"/>
        <end position="386"/>
    </location>
</feature>
<dbReference type="EMBL" id="JBHUCO010000054">
    <property type="protein sequence ID" value="MFD1522974.1"/>
    <property type="molecule type" value="Genomic_DNA"/>
</dbReference>
<dbReference type="RefSeq" id="WP_344725046.1">
    <property type="nucleotide sequence ID" value="NZ_BAAAUS010000028.1"/>
</dbReference>
<evidence type="ECO:0000256" key="2">
    <source>
        <dbReference type="ARBA" id="ARBA00022630"/>
    </source>
</evidence>
<protein>
    <submittedName>
        <fullName evidence="7">NAD(P)/FAD-dependent oxidoreductase</fullName>
    </submittedName>
</protein>
<dbReference type="InterPro" id="IPR028202">
    <property type="entry name" value="Reductase_C"/>
</dbReference>
<keyword evidence="4" id="KW-0560">Oxidoreductase</keyword>
<dbReference type="PRINTS" id="PR00411">
    <property type="entry name" value="PNDRDTASEI"/>
</dbReference>
<gene>
    <name evidence="7" type="ORF">ACFSJD_36190</name>
</gene>
<dbReference type="InterPro" id="IPR016156">
    <property type="entry name" value="FAD/NAD-linked_Rdtase_dimer_sf"/>
</dbReference>
<evidence type="ECO:0000256" key="4">
    <source>
        <dbReference type="ARBA" id="ARBA00023002"/>
    </source>
</evidence>
<evidence type="ECO:0000313" key="7">
    <source>
        <dbReference type="EMBL" id="MFD1522974.1"/>
    </source>
</evidence>
<sequence>MSGPKRIVIVGVSAAGLAAAEALRRRGYDGALTLIGDEQHLPYDRPPLSKQILAGTWGPEKIVLRSGAELATLDADLLLGRSAVGLNRTDRQVLLHGGGRVDFDALIIATGVTPRRLPGANLTGVHVLRTLDDALSLRTHLLERPTVVVVGAGFLGAEVAAVARGMGLDVTLVDPRPVPMHALGDRIGEVVADLHSDHGTSLRCGVGVHRFISAAGRVAEVELTDGSLLAADLVVIAAGATPAIGWLAGSGLPLGNGVECDTHCRAAPQIYAAGDVASWTNNHFHTRMRVEHRVNATEQAMVVAANLLGDDQAYAPVPYFWTDQYDARIQAYGIFPTDADITLMHGELTSRRFVVGYSHRGRVVGVLGWNSPRELRRLRQLVVHAAPSPWFRDPRISTANAG</sequence>
<feature type="domain" description="FAD/NAD(P)-binding" evidence="5">
    <location>
        <begin position="6"/>
        <end position="300"/>
    </location>
</feature>
<dbReference type="PANTHER" id="PTHR43557:SF2">
    <property type="entry name" value="RIESKE DOMAIN-CONTAINING PROTEIN-RELATED"/>
    <property type="match status" value="1"/>
</dbReference>
<dbReference type="PRINTS" id="PR00368">
    <property type="entry name" value="FADPNR"/>
</dbReference>
<keyword evidence="3" id="KW-0274">FAD</keyword>
<evidence type="ECO:0000256" key="1">
    <source>
        <dbReference type="ARBA" id="ARBA00001974"/>
    </source>
</evidence>
<keyword evidence="2" id="KW-0285">Flavoprotein</keyword>
<dbReference type="Pfam" id="PF14759">
    <property type="entry name" value="Reductase_C"/>
    <property type="match status" value="1"/>
</dbReference>
<dbReference type="InterPro" id="IPR036188">
    <property type="entry name" value="FAD/NAD-bd_sf"/>
</dbReference>
<dbReference type="Proteomes" id="UP001597114">
    <property type="component" value="Unassembled WGS sequence"/>
</dbReference>
<name>A0ABW4F9D4_9PSEU</name>
<dbReference type="PANTHER" id="PTHR43557">
    <property type="entry name" value="APOPTOSIS-INDUCING FACTOR 1"/>
    <property type="match status" value="1"/>
</dbReference>
<dbReference type="InterPro" id="IPR050446">
    <property type="entry name" value="FAD-oxidoreductase/Apoptosis"/>
</dbReference>
<dbReference type="SUPFAM" id="SSF55424">
    <property type="entry name" value="FAD/NAD-linked reductases, dimerisation (C-terminal) domain"/>
    <property type="match status" value="1"/>
</dbReference>
<organism evidence="7 8">
    <name type="scientific">Pseudonocardia yunnanensis</name>
    <dbReference type="NCBI Taxonomy" id="58107"/>
    <lineage>
        <taxon>Bacteria</taxon>
        <taxon>Bacillati</taxon>
        <taxon>Actinomycetota</taxon>
        <taxon>Actinomycetes</taxon>
        <taxon>Pseudonocardiales</taxon>
        <taxon>Pseudonocardiaceae</taxon>
        <taxon>Pseudonocardia</taxon>
    </lineage>
</organism>
<comment type="caution">
    <text evidence="7">The sequence shown here is derived from an EMBL/GenBank/DDBJ whole genome shotgun (WGS) entry which is preliminary data.</text>
</comment>